<dbReference type="EMBL" id="MPDH01000015">
    <property type="protein sequence ID" value="PNP90568.1"/>
    <property type="molecule type" value="Genomic_DNA"/>
</dbReference>
<accession>A0ABX4XL81</accession>
<evidence type="ECO:0008006" key="3">
    <source>
        <dbReference type="Google" id="ProtNLM"/>
    </source>
</evidence>
<protein>
    <recommendedName>
        <fullName evidence="3">Transposase</fullName>
    </recommendedName>
</protein>
<organism evidence="1 2">
    <name type="scientific">Listeria newyorkensis</name>
    <dbReference type="NCBI Taxonomy" id="1497681"/>
    <lineage>
        <taxon>Bacteria</taxon>
        <taxon>Bacillati</taxon>
        <taxon>Bacillota</taxon>
        <taxon>Bacilli</taxon>
        <taxon>Bacillales</taxon>
        <taxon>Listeriaceae</taxon>
        <taxon>Listeria</taxon>
    </lineage>
</organism>
<sequence>MYIEVLRGLRWVAIFELFHVSVLRITGGLPAHCVHMHIDILTQQRTLPKDLNKKRSLENESKQV</sequence>
<gene>
    <name evidence="1" type="ORF">BMT55_12220</name>
</gene>
<evidence type="ECO:0000313" key="1">
    <source>
        <dbReference type="EMBL" id="PNP90568.1"/>
    </source>
</evidence>
<comment type="caution">
    <text evidence="1">The sequence shown here is derived from an EMBL/GenBank/DDBJ whole genome shotgun (WGS) entry which is preliminary data.</text>
</comment>
<dbReference type="Proteomes" id="UP000236500">
    <property type="component" value="Unassembled WGS sequence"/>
</dbReference>
<reference evidence="1 2" key="1">
    <citation type="submission" date="2016-11" db="EMBL/GenBank/DDBJ databases">
        <title>Whole Genome Sequence of Listeria newyorkensis.</title>
        <authorList>
            <person name="Frink S."/>
            <person name="Morales C."/>
            <person name="Kiang D."/>
        </authorList>
    </citation>
    <scope>NUCLEOTIDE SEQUENCE [LARGE SCALE GENOMIC DNA]</scope>
    <source>
        <strain evidence="1 2">F1604011-044</strain>
    </source>
</reference>
<keyword evidence="2" id="KW-1185">Reference proteome</keyword>
<proteinExistence type="predicted"/>
<evidence type="ECO:0000313" key="2">
    <source>
        <dbReference type="Proteomes" id="UP000236500"/>
    </source>
</evidence>
<name>A0ABX4XL81_9LIST</name>